<gene>
    <name evidence="1" type="ORF">TsocGM_24250</name>
</gene>
<name>A0A432MDA1_9BACT</name>
<proteinExistence type="predicted"/>
<reference evidence="1 2" key="1">
    <citation type="submission" date="2018-12" db="EMBL/GenBank/DDBJ databases">
        <authorList>
            <person name="Toschakov S.V."/>
        </authorList>
    </citation>
    <scope>NUCLEOTIDE SEQUENCE [LARGE SCALE GENOMIC DNA]</scope>
    <source>
        <strain evidence="1 2">GM2012</strain>
    </source>
</reference>
<evidence type="ECO:0000313" key="1">
    <source>
        <dbReference type="EMBL" id="RUL81924.1"/>
    </source>
</evidence>
<sequence length="344" mass="35704">MPRVVGTDPGTGSLDLILLADGAVLDQGTLPPDAEPASLLEWLDRWRPIDLIAGPSGYGLPLVRADEATASDLELMALVREDERGRSLGVGGFSGWVAALAGSGLPVVFLPGGIHLPTIPPHRKLHRVDLGTADKVAVAALALRQDADARGRPPGESTFALVEIGSAFSSILVVDRGAIVHAAAGSNGPMGLRSPGVWDGEAAYLLGPLSKRDLFRGGLDDLGPAARPAFFESLRAHLAGLLEVSPFDRIYLSGSGSNRPDLEGALIETLSRFGVVSSLGRLPGAVVKHAAQGSALLADGLAGGRHEDLVASLRLREASGSAIDGLESMRPGFSNRFARRPPTA</sequence>
<reference evidence="1 2" key="2">
    <citation type="submission" date="2019-01" db="EMBL/GenBank/DDBJ databases">
        <title>Tautonia sociabilis, a novel thermotolerant planctomycete of Isosphaeraceae family, isolated from a 4000 m deep subterranean habitat.</title>
        <authorList>
            <person name="Kovaleva O.L."/>
            <person name="Elcheninov A.G."/>
            <person name="Van Heerden E."/>
            <person name="Toshchakov S.V."/>
            <person name="Novikov A."/>
            <person name="Bonch-Osmolovskaya E.A."/>
            <person name="Kublanov I.V."/>
        </authorList>
    </citation>
    <scope>NUCLEOTIDE SEQUENCE [LARGE SCALE GENOMIC DNA]</scope>
    <source>
        <strain evidence="1 2">GM2012</strain>
    </source>
</reference>
<dbReference type="EMBL" id="RYZH01000080">
    <property type="protein sequence ID" value="RUL81924.1"/>
    <property type="molecule type" value="Genomic_DNA"/>
</dbReference>
<dbReference type="RefSeq" id="WP_126728045.1">
    <property type="nucleotide sequence ID" value="NZ_RYZH01000080.1"/>
</dbReference>
<dbReference type="InterPro" id="IPR009927">
    <property type="entry name" value="DUF1464"/>
</dbReference>
<evidence type="ECO:0000313" key="2">
    <source>
        <dbReference type="Proteomes" id="UP000280296"/>
    </source>
</evidence>
<dbReference type="Proteomes" id="UP000280296">
    <property type="component" value="Unassembled WGS sequence"/>
</dbReference>
<dbReference type="OrthoDB" id="270450at2"/>
<dbReference type="AlphaFoldDB" id="A0A432MDA1"/>
<dbReference type="Pfam" id="PF07318">
    <property type="entry name" value="DUF1464"/>
    <property type="match status" value="1"/>
</dbReference>
<keyword evidence="2" id="KW-1185">Reference proteome</keyword>
<accession>A0A432MDA1</accession>
<comment type="caution">
    <text evidence="1">The sequence shown here is derived from an EMBL/GenBank/DDBJ whole genome shotgun (WGS) entry which is preliminary data.</text>
</comment>
<organism evidence="1 2">
    <name type="scientific">Tautonia sociabilis</name>
    <dbReference type="NCBI Taxonomy" id="2080755"/>
    <lineage>
        <taxon>Bacteria</taxon>
        <taxon>Pseudomonadati</taxon>
        <taxon>Planctomycetota</taxon>
        <taxon>Planctomycetia</taxon>
        <taxon>Isosphaerales</taxon>
        <taxon>Isosphaeraceae</taxon>
        <taxon>Tautonia</taxon>
    </lineage>
</organism>
<protein>
    <submittedName>
        <fullName evidence="1">DUF1464 domain-containing protein</fullName>
    </submittedName>
</protein>